<sequence length="37" mass="4259">MMFETRPDASTSRAMDHAHAARGQALRTGLRWLFGRR</sequence>
<dbReference type="EMBL" id="FWFZ01000002">
    <property type="protein sequence ID" value="SLN21240.1"/>
    <property type="molecule type" value="Genomic_DNA"/>
</dbReference>
<gene>
    <name evidence="2" type="ORF">ROA7023_00546</name>
</gene>
<protein>
    <submittedName>
        <fullName evidence="2">Uncharacterized protein</fullName>
    </submittedName>
</protein>
<dbReference type="AlphaFoldDB" id="A0A1Y5RMY3"/>
<accession>A0A1Y5RMY3</accession>
<evidence type="ECO:0000313" key="3">
    <source>
        <dbReference type="Proteomes" id="UP000193900"/>
    </source>
</evidence>
<dbReference type="Proteomes" id="UP000193900">
    <property type="component" value="Unassembled WGS sequence"/>
</dbReference>
<keyword evidence="3" id="KW-1185">Reference proteome</keyword>
<evidence type="ECO:0000313" key="2">
    <source>
        <dbReference type="EMBL" id="SLN21240.1"/>
    </source>
</evidence>
<proteinExistence type="predicted"/>
<reference evidence="2 3" key="1">
    <citation type="submission" date="2017-03" db="EMBL/GenBank/DDBJ databases">
        <authorList>
            <person name="Afonso C.L."/>
            <person name="Miller P.J."/>
            <person name="Scott M.A."/>
            <person name="Spackman E."/>
            <person name="Goraichik I."/>
            <person name="Dimitrov K.M."/>
            <person name="Suarez D.L."/>
            <person name="Swayne D.E."/>
        </authorList>
    </citation>
    <scope>NUCLEOTIDE SEQUENCE [LARGE SCALE GENOMIC DNA]</scope>
    <source>
        <strain evidence="2 3">CECT 7023</strain>
    </source>
</reference>
<evidence type="ECO:0000256" key="1">
    <source>
        <dbReference type="SAM" id="MobiDB-lite"/>
    </source>
</evidence>
<organism evidence="2 3">
    <name type="scientific">Roseisalinus antarcticus</name>
    <dbReference type="NCBI Taxonomy" id="254357"/>
    <lineage>
        <taxon>Bacteria</taxon>
        <taxon>Pseudomonadati</taxon>
        <taxon>Pseudomonadota</taxon>
        <taxon>Alphaproteobacteria</taxon>
        <taxon>Rhodobacterales</taxon>
        <taxon>Roseobacteraceae</taxon>
        <taxon>Roseisalinus</taxon>
    </lineage>
</organism>
<name>A0A1Y5RMY3_9RHOB</name>
<feature type="region of interest" description="Disordered" evidence="1">
    <location>
        <begin position="1"/>
        <end position="20"/>
    </location>
</feature>